<dbReference type="EC" id="4.1.1.65" evidence="12"/>
<keyword evidence="5 12" id="KW-0443">Lipid metabolism</keyword>
<keyword evidence="8 12" id="KW-0594">Phospholipid biosynthesis</keyword>
<dbReference type="InterPro" id="IPR033178">
    <property type="entry name" value="PSD_type1_pro"/>
</dbReference>
<name>A0ABU6NBK0_9BACI</name>
<dbReference type="GO" id="GO:0004609">
    <property type="term" value="F:phosphatidylserine decarboxylase activity"/>
    <property type="evidence" value="ECO:0007669"/>
    <property type="project" value="UniProtKB-EC"/>
</dbReference>
<comment type="pathway">
    <text evidence="1">Lipid metabolism.</text>
</comment>
<accession>A0ABU6NBK0</accession>
<proteinExistence type="inferred from homology"/>
<feature type="active site" description="Charge relay system; for autoendoproteolytic cleavage activity" evidence="12">
    <location>
        <position position="226"/>
    </location>
</feature>
<organism evidence="13 14">
    <name type="scientific">Bacillus xiapuensis</name>
    <dbReference type="NCBI Taxonomy" id="2014075"/>
    <lineage>
        <taxon>Bacteria</taxon>
        <taxon>Bacillati</taxon>
        <taxon>Bacillota</taxon>
        <taxon>Bacilli</taxon>
        <taxon>Bacillales</taxon>
        <taxon>Bacillaceae</taxon>
        <taxon>Bacillus</taxon>
    </lineage>
</organism>
<feature type="modified residue" description="Pyruvic acid (Ser); by autocatalysis" evidence="12">
    <location>
        <position position="226"/>
    </location>
</feature>
<evidence type="ECO:0000256" key="1">
    <source>
        <dbReference type="ARBA" id="ARBA00005189"/>
    </source>
</evidence>
<feature type="site" description="Cleavage (non-hydrolytic); by autocatalysis" evidence="12">
    <location>
        <begin position="225"/>
        <end position="226"/>
    </location>
</feature>
<dbReference type="HAMAP" id="MF_00662">
    <property type="entry name" value="PS_decarb_PSD_B_type1"/>
    <property type="match status" value="1"/>
</dbReference>
<comment type="similarity">
    <text evidence="12">Belongs to the phosphatidylserine decarboxylase family. PSD-B subfamily. Prokaryotic type I sub-subfamily.</text>
</comment>
<evidence type="ECO:0000256" key="12">
    <source>
        <dbReference type="HAMAP-Rule" id="MF_00662"/>
    </source>
</evidence>
<comment type="cofactor">
    <cofactor evidence="12">
        <name>pyruvate</name>
        <dbReference type="ChEBI" id="CHEBI:15361"/>
    </cofactor>
    <text evidence="12">Binds 1 pyruvoyl group covalently per subunit.</text>
</comment>
<dbReference type="PANTHER" id="PTHR10067">
    <property type="entry name" value="PHOSPHATIDYLSERINE DECARBOXYLASE"/>
    <property type="match status" value="1"/>
</dbReference>
<comment type="subcellular location">
    <subcellularLocation>
        <location evidence="12">Cell membrane</location>
        <topology evidence="12">Peripheral membrane protein</topology>
    </subcellularLocation>
</comment>
<feature type="active site" description="Schiff-base intermediate with substrate; via pyruvic acid; for decarboxylase activity" evidence="12">
    <location>
        <position position="226"/>
    </location>
</feature>
<keyword evidence="9 12" id="KW-0456">Lyase</keyword>
<evidence type="ECO:0000256" key="11">
    <source>
        <dbReference type="ARBA" id="ARBA00023317"/>
    </source>
</evidence>
<sequence>MIQPFYRLLIELTNGRWTSFLLKRFARSKVSRFAVPSFARIYQLNQEDIENSFRDFPTLHDLFIRKLRKDARPIDKDSNSVVSPVDAVIEDIGPIKKTSEIVVKGKIYSIDEMLGNRSVLEKYLNGTYMILYLSPSHYHRIHSPVDGTITKQWTLGRKSYPVNKWGLKYGVRTLAKNYRVITEAETEFGHIAVVKVGAMFVNSIETTHKGSRLEKGEEMAYFSFGSTVVLLFEKGIFEMDSAIHTPKEIKVGEKLGTLQKSGT</sequence>
<keyword evidence="10 12" id="KW-1208">Phospholipid metabolism</keyword>
<comment type="pathway">
    <text evidence="12">Phospholipid metabolism; phosphatidylethanolamine biosynthesis; phosphatidylethanolamine from CDP-diacylglycerol: step 2/2.</text>
</comment>
<dbReference type="InterPro" id="IPR003817">
    <property type="entry name" value="PS_Dcarbxylase"/>
</dbReference>
<gene>
    <name evidence="12" type="primary">psd</name>
    <name evidence="13" type="ORF">P4447_12195</name>
</gene>
<evidence type="ECO:0000256" key="10">
    <source>
        <dbReference type="ARBA" id="ARBA00023264"/>
    </source>
</evidence>
<comment type="function">
    <text evidence="12">Catalyzes the formation of phosphatidylethanolamine (PtdEtn) from phosphatidylserine (PtdSer).</text>
</comment>
<evidence type="ECO:0000256" key="4">
    <source>
        <dbReference type="ARBA" id="ARBA00022793"/>
    </source>
</evidence>
<keyword evidence="14" id="KW-1185">Reference proteome</keyword>
<dbReference type="PANTHER" id="PTHR10067:SF6">
    <property type="entry name" value="PHOSPHATIDYLSERINE DECARBOXYLASE PROENZYME, MITOCHONDRIAL"/>
    <property type="match status" value="1"/>
</dbReference>
<evidence type="ECO:0000256" key="3">
    <source>
        <dbReference type="ARBA" id="ARBA00022516"/>
    </source>
</evidence>
<dbReference type="Proteomes" id="UP001330749">
    <property type="component" value="Unassembled WGS sequence"/>
</dbReference>
<evidence type="ECO:0000256" key="7">
    <source>
        <dbReference type="ARBA" id="ARBA00023145"/>
    </source>
</evidence>
<evidence type="ECO:0000313" key="14">
    <source>
        <dbReference type="Proteomes" id="UP001330749"/>
    </source>
</evidence>
<dbReference type="InterPro" id="IPR033177">
    <property type="entry name" value="PSD-B"/>
</dbReference>
<reference evidence="13 14" key="1">
    <citation type="submission" date="2023-03" db="EMBL/GenBank/DDBJ databases">
        <title>Bacillus Genome Sequencing.</title>
        <authorList>
            <person name="Dunlap C."/>
        </authorList>
    </citation>
    <scope>NUCLEOTIDE SEQUENCE [LARGE SCALE GENOMIC DNA]</scope>
    <source>
        <strain evidence="13 14">B-14544</strain>
    </source>
</reference>
<evidence type="ECO:0000256" key="2">
    <source>
        <dbReference type="ARBA" id="ARBA00022475"/>
    </source>
</evidence>
<dbReference type="RefSeq" id="WP_327968239.1">
    <property type="nucleotide sequence ID" value="NZ_JARMQG010000149.1"/>
</dbReference>
<feature type="active site" description="Charge relay system; for autoendoproteolytic cleavage activity" evidence="12">
    <location>
        <position position="86"/>
    </location>
</feature>
<comment type="subunit">
    <text evidence="12">Heterodimer of a large membrane-associated beta subunit and a small pyruvoyl-containing alpha subunit.</text>
</comment>
<evidence type="ECO:0000256" key="5">
    <source>
        <dbReference type="ARBA" id="ARBA00023098"/>
    </source>
</evidence>
<keyword evidence="2 12" id="KW-1003">Cell membrane</keyword>
<protein>
    <recommendedName>
        <fullName evidence="12">Phosphatidylserine decarboxylase proenzyme</fullName>
        <ecNumber evidence="12">4.1.1.65</ecNumber>
    </recommendedName>
    <component>
        <recommendedName>
            <fullName evidence="12">Phosphatidylserine decarboxylase alpha chain</fullName>
        </recommendedName>
    </component>
    <component>
        <recommendedName>
            <fullName evidence="12">Phosphatidylserine decarboxylase beta chain</fullName>
        </recommendedName>
    </component>
</protein>
<keyword evidence="4 12" id="KW-0210">Decarboxylase</keyword>
<feature type="active site" description="Charge relay system; for autoendoproteolytic cleavage activity" evidence="12">
    <location>
        <position position="142"/>
    </location>
</feature>
<evidence type="ECO:0000313" key="13">
    <source>
        <dbReference type="EMBL" id="MED3563202.1"/>
    </source>
</evidence>
<dbReference type="EMBL" id="JARMQG010000149">
    <property type="protein sequence ID" value="MED3563202.1"/>
    <property type="molecule type" value="Genomic_DNA"/>
</dbReference>
<keyword evidence="3 12" id="KW-0444">Lipid biosynthesis</keyword>
<evidence type="ECO:0000256" key="8">
    <source>
        <dbReference type="ARBA" id="ARBA00023209"/>
    </source>
</evidence>
<dbReference type="NCBIfam" id="TIGR00163">
    <property type="entry name" value="PS_decarb"/>
    <property type="match status" value="1"/>
</dbReference>
<comment type="PTM">
    <text evidence="12">Is synthesized initially as an inactive proenzyme. Formation of the active enzyme involves a self-maturation process in which the active site pyruvoyl group is generated from an internal serine residue via an autocatalytic post-translational modification. Two non-identical subunits are generated from the proenzyme in this reaction, and the pyruvate is formed at the N-terminus of the alpha chain, which is derived from the carboxyl end of the proenzyme. The autoendoproteolytic cleavage occurs by a canonical serine protease mechanism, in which the side chain hydroxyl group of the serine supplies its oxygen atom to form the C-terminus of the beta chain, while the remainder of the serine residue undergoes an oxidative deamination to produce ammonia and the pyruvoyl prosthetic group on the alpha chain. During this reaction, the Ser that is part of the protease active site of the proenzyme becomes the pyruvoyl prosthetic group, which constitutes an essential element of the active site of the mature decarboxylase.</text>
</comment>
<comment type="caution">
    <text evidence="13">The sequence shown here is derived from an EMBL/GenBank/DDBJ whole genome shotgun (WGS) entry which is preliminary data.</text>
</comment>
<dbReference type="NCBIfam" id="NF002853">
    <property type="entry name" value="PRK03140.1"/>
    <property type="match status" value="1"/>
</dbReference>
<comment type="catalytic activity">
    <reaction evidence="12">
        <text>a 1,2-diacyl-sn-glycero-3-phospho-L-serine + H(+) = a 1,2-diacyl-sn-glycero-3-phosphoethanolamine + CO2</text>
        <dbReference type="Rhea" id="RHEA:20828"/>
        <dbReference type="ChEBI" id="CHEBI:15378"/>
        <dbReference type="ChEBI" id="CHEBI:16526"/>
        <dbReference type="ChEBI" id="CHEBI:57262"/>
        <dbReference type="ChEBI" id="CHEBI:64612"/>
        <dbReference type="EC" id="4.1.1.65"/>
    </reaction>
</comment>
<evidence type="ECO:0000256" key="9">
    <source>
        <dbReference type="ARBA" id="ARBA00023239"/>
    </source>
</evidence>
<dbReference type="Pfam" id="PF02666">
    <property type="entry name" value="PS_Dcarbxylase"/>
    <property type="match status" value="1"/>
</dbReference>
<feature type="chain" id="PRO_5044931204" description="Phosphatidylserine decarboxylase beta chain" evidence="12">
    <location>
        <begin position="1"/>
        <end position="225"/>
    </location>
</feature>
<keyword evidence="6 12" id="KW-0472">Membrane</keyword>
<keyword evidence="7 12" id="KW-0865">Zymogen</keyword>
<feature type="chain" id="PRO_5044931203" description="Phosphatidylserine decarboxylase alpha chain" evidence="12">
    <location>
        <begin position="226"/>
        <end position="263"/>
    </location>
</feature>
<keyword evidence="11 12" id="KW-0670">Pyruvate</keyword>
<evidence type="ECO:0000256" key="6">
    <source>
        <dbReference type="ARBA" id="ARBA00023136"/>
    </source>
</evidence>